<evidence type="ECO:0000313" key="9">
    <source>
        <dbReference type="EMBL" id="KAI3916589.1"/>
    </source>
</evidence>
<dbReference type="PANTHER" id="PTHR14085:SF3">
    <property type="entry name" value="WD REPEAT-CONTAINING PROTEIN 46"/>
    <property type="match status" value="1"/>
</dbReference>
<dbReference type="SUPFAM" id="SSF50978">
    <property type="entry name" value="WD40 repeat-like"/>
    <property type="match status" value="1"/>
</dbReference>
<dbReference type="InterPro" id="IPR001680">
    <property type="entry name" value="WD40_rpt"/>
</dbReference>
<evidence type="ECO:0000256" key="1">
    <source>
        <dbReference type="ARBA" id="ARBA00004604"/>
    </source>
</evidence>
<evidence type="ECO:0000256" key="4">
    <source>
        <dbReference type="ARBA" id="ARBA00022737"/>
    </source>
</evidence>
<sequence>MYRDSRVVWGGISEKKKVKNFTLNKQISNWAKMSILDEEEESKPQQVIRSIDKEMMDDLDALYKRTDELDLKHELDLKQKKYERGDGVKLEGLKDKKLRGQLAVREELIGQSANVAAKAEKWLNSVNTGYLEAEGIEKTWNYKNQDIVRSVDLLSSKKAMDLVLPELGPYTMDYTANGRYMAMAGRKGHIAIIDTQTLKQIKEFQVRETVRDVAFFHNELYFAAAQKKYTYIYNNHAIELHCLKEHGAVQKLQFLRNHFLLATINKFGQLRYQDVTTGFMVSNFRTGLGRCDVMQVNPFNAVVGLGHSCGKVTMWKPTSAVPLVKMQCHHGTISAIAHHPGGNLMATAALDGKIKLWDLRKFEVLKTYFRHATTLDFSQNGLLAIGNGSRVQIWKDNGDQDYGRYMTHDIAKGYQVGEAKFQPYEDVLCLGHTMGISTILVPGSGEANFDTFVANPFETKKQRREKEIKALLDKLPPETVMLNPTKIGTLKPARKKEQPSQKELEAEKEDAVVAVKLAPRKKKTKGRSKPSKIESKKQESIMKAKRPYLDQQMKEEESRKKLRVTEEVQLPKALARFARKKAAMS</sequence>
<feature type="region of interest" description="Disordered" evidence="7">
    <location>
        <begin position="518"/>
        <end position="562"/>
    </location>
</feature>
<keyword evidence="3 6" id="KW-0853">WD repeat</keyword>
<keyword evidence="5" id="KW-0539">Nucleus</keyword>
<dbReference type="InterPro" id="IPR012952">
    <property type="entry name" value="BING4_C_dom"/>
</dbReference>
<dbReference type="PANTHER" id="PTHR14085">
    <property type="entry name" value="WD-REPEAT PROTEIN BING4"/>
    <property type="match status" value="1"/>
</dbReference>
<evidence type="ECO:0000256" key="7">
    <source>
        <dbReference type="SAM" id="MobiDB-lite"/>
    </source>
</evidence>
<dbReference type="GO" id="GO:0000462">
    <property type="term" value="P:maturation of SSU-rRNA from tricistronic rRNA transcript (SSU-rRNA, 5.8S rRNA, LSU-rRNA)"/>
    <property type="evidence" value="ECO:0007669"/>
    <property type="project" value="TreeGrafter"/>
</dbReference>
<feature type="repeat" description="WD" evidence="6">
    <location>
        <begin position="326"/>
        <end position="367"/>
    </location>
</feature>
<dbReference type="PROSITE" id="PS50082">
    <property type="entry name" value="WD_REPEATS_2"/>
    <property type="match status" value="1"/>
</dbReference>
<protein>
    <recommendedName>
        <fullName evidence="8">BING4 C-terminal domain-containing protein</fullName>
    </recommendedName>
</protein>
<dbReference type="FunFam" id="2.130.10.10:FF:000378">
    <property type="entry name" value="U3 small nucleolar RNA-associated protein 7"/>
    <property type="match status" value="1"/>
</dbReference>
<feature type="compositionally biased region" description="Basic residues" evidence="7">
    <location>
        <begin position="518"/>
        <end position="530"/>
    </location>
</feature>
<dbReference type="GO" id="GO:0030686">
    <property type="term" value="C:90S preribosome"/>
    <property type="evidence" value="ECO:0007669"/>
    <property type="project" value="TreeGrafter"/>
</dbReference>
<dbReference type="PROSITE" id="PS00678">
    <property type="entry name" value="WD_REPEATS_1"/>
    <property type="match status" value="1"/>
</dbReference>
<dbReference type="SMART" id="SM01033">
    <property type="entry name" value="BING4CT"/>
    <property type="match status" value="1"/>
</dbReference>
<dbReference type="Pfam" id="PF00400">
    <property type="entry name" value="WD40"/>
    <property type="match status" value="1"/>
</dbReference>
<keyword evidence="10" id="KW-1185">Reference proteome</keyword>
<proteinExistence type="predicted"/>
<evidence type="ECO:0000256" key="2">
    <source>
        <dbReference type="ARBA" id="ARBA00022552"/>
    </source>
</evidence>
<evidence type="ECO:0000256" key="3">
    <source>
        <dbReference type="ARBA" id="ARBA00022574"/>
    </source>
</evidence>
<organism evidence="9 10">
    <name type="scientific">Papaver atlanticum</name>
    <dbReference type="NCBI Taxonomy" id="357466"/>
    <lineage>
        <taxon>Eukaryota</taxon>
        <taxon>Viridiplantae</taxon>
        <taxon>Streptophyta</taxon>
        <taxon>Embryophyta</taxon>
        <taxon>Tracheophyta</taxon>
        <taxon>Spermatophyta</taxon>
        <taxon>Magnoliopsida</taxon>
        <taxon>Ranunculales</taxon>
        <taxon>Papaveraceae</taxon>
        <taxon>Papaveroideae</taxon>
        <taxon>Papaver</taxon>
    </lineage>
</organism>
<gene>
    <name evidence="9" type="ORF">MKW98_026331</name>
</gene>
<comment type="subcellular location">
    <subcellularLocation>
        <location evidence="1">Nucleus</location>
        <location evidence="1">Nucleolus</location>
    </subcellularLocation>
</comment>
<feature type="domain" description="BING4 C-terminal" evidence="8">
    <location>
        <begin position="404"/>
        <end position="484"/>
    </location>
</feature>
<dbReference type="GO" id="GO:0032040">
    <property type="term" value="C:small-subunit processome"/>
    <property type="evidence" value="ECO:0007669"/>
    <property type="project" value="TreeGrafter"/>
</dbReference>
<dbReference type="AlphaFoldDB" id="A0AAD4SRG8"/>
<evidence type="ECO:0000256" key="5">
    <source>
        <dbReference type="ARBA" id="ARBA00023242"/>
    </source>
</evidence>
<dbReference type="Proteomes" id="UP001202328">
    <property type="component" value="Unassembled WGS sequence"/>
</dbReference>
<keyword evidence="4" id="KW-0677">Repeat</keyword>
<evidence type="ECO:0000313" key="10">
    <source>
        <dbReference type="Proteomes" id="UP001202328"/>
    </source>
</evidence>
<dbReference type="InterPro" id="IPR036322">
    <property type="entry name" value="WD40_repeat_dom_sf"/>
</dbReference>
<name>A0AAD4SRG8_9MAGN</name>
<dbReference type="SMART" id="SM00320">
    <property type="entry name" value="WD40"/>
    <property type="match status" value="4"/>
</dbReference>
<evidence type="ECO:0000259" key="8">
    <source>
        <dbReference type="SMART" id="SM01033"/>
    </source>
</evidence>
<dbReference type="Pfam" id="PF08149">
    <property type="entry name" value="BING4CT"/>
    <property type="match status" value="1"/>
</dbReference>
<dbReference type="InterPro" id="IPR019775">
    <property type="entry name" value="WD40_repeat_CS"/>
</dbReference>
<dbReference type="InterPro" id="IPR040315">
    <property type="entry name" value="WDR46/Utp7"/>
</dbReference>
<keyword evidence="2" id="KW-0698">rRNA processing</keyword>
<comment type="caution">
    <text evidence="9">The sequence shown here is derived from an EMBL/GenBank/DDBJ whole genome shotgun (WGS) entry which is preliminary data.</text>
</comment>
<dbReference type="EMBL" id="JAJJMB010009088">
    <property type="protein sequence ID" value="KAI3916589.1"/>
    <property type="molecule type" value="Genomic_DNA"/>
</dbReference>
<dbReference type="PROSITE" id="PS50294">
    <property type="entry name" value="WD_REPEATS_REGION"/>
    <property type="match status" value="1"/>
</dbReference>
<dbReference type="Gene3D" id="2.130.10.10">
    <property type="entry name" value="YVTN repeat-like/Quinoprotein amine dehydrogenase"/>
    <property type="match status" value="2"/>
</dbReference>
<evidence type="ECO:0000256" key="6">
    <source>
        <dbReference type="PROSITE-ProRule" id="PRU00221"/>
    </source>
</evidence>
<accession>A0AAD4SRG8</accession>
<feature type="compositionally biased region" description="Basic and acidic residues" evidence="7">
    <location>
        <begin position="531"/>
        <end position="542"/>
    </location>
</feature>
<feature type="compositionally biased region" description="Basic and acidic residues" evidence="7">
    <location>
        <begin position="552"/>
        <end position="562"/>
    </location>
</feature>
<dbReference type="InterPro" id="IPR015943">
    <property type="entry name" value="WD40/YVTN_repeat-like_dom_sf"/>
</dbReference>
<reference evidence="9" key="1">
    <citation type="submission" date="2022-04" db="EMBL/GenBank/DDBJ databases">
        <title>A functionally conserved STORR gene fusion in Papaver species that diverged 16.8 million years ago.</title>
        <authorList>
            <person name="Catania T."/>
        </authorList>
    </citation>
    <scope>NUCLEOTIDE SEQUENCE</scope>
    <source>
        <strain evidence="9">S-188037</strain>
    </source>
</reference>